<dbReference type="SUPFAM" id="SSF52540">
    <property type="entry name" value="P-loop containing nucleoside triphosphate hydrolases"/>
    <property type="match status" value="1"/>
</dbReference>
<dbReference type="Gene3D" id="3.40.50.300">
    <property type="entry name" value="P-loop containing nucleotide triphosphate hydrolases"/>
    <property type="match status" value="3"/>
</dbReference>
<dbReference type="GO" id="GO:0000725">
    <property type="term" value="P:recombinational repair"/>
    <property type="evidence" value="ECO:0007669"/>
    <property type="project" value="TreeGrafter"/>
</dbReference>
<reference evidence="8" key="1">
    <citation type="submission" date="2019-02" db="EMBL/GenBank/DDBJ databases">
        <authorList>
            <consortium name="Genoscope - CEA"/>
            <person name="William W."/>
        </authorList>
    </citation>
    <scope>NUCLEOTIDE SEQUENCE [LARGE SCALE GENOMIC DNA]</scope>
    <source>
        <strain evidence="8">YSy11</strain>
    </source>
</reference>
<organism evidence="8">
    <name type="scientific">Pseudomonas marincola</name>
    <dbReference type="NCBI Taxonomy" id="437900"/>
    <lineage>
        <taxon>Bacteria</taxon>
        <taxon>Pseudomonadati</taxon>
        <taxon>Pseudomonadota</taxon>
        <taxon>Gammaproteobacteria</taxon>
        <taxon>Pseudomonadales</taxon>
        <taxon>Pseudomonadaceae</taxon>
        <taxon>Pseudomonas</taxon>
    </lineage>
</organism>
<evidence type="ECO:0000256" key="5">
    <source>
        <dbReference type="PROSITE-ProRule" id="PRU00560"/>
    </source>
</evidence>
<dbReference type="GO" id="GO:0003677">
    <property type="term" value="F:DNA binding"/>
    <property type="evidence" value="ECO:0007669"/>
    <property type="project" value="UniProtKB-KW"/>
</dbReference>
<feature type="domain" description="UvrD-like helicase ATP-binding" evidence="7">
    <location>
        <begin position="106"/>
        <end position="463"/>
    </location>
</feature>
<dbReference type="Pfam" id="PF00580">
    <property type="entry name" value="UvrD-helicase"/>
    <property type="match status" value="1"/>
</dbReference>
<dbReference type="InterPro" id="IPR000212">
    <property type="entry name" value="DNA_helicase_UvrD/REP"/>
</dbReference>
<dbReference type="GO" id="GO:0005524">
    <property type="term" value="F:ATP binding"/>
    <property type="evidence" value="ECO:0007669"/>
    <property type="project" value="UniProtKB-UniRule"/>
</dbReference>
<feature type="region of interest" description="Disordered" evidence="6">
    <location>
        <begin position="31"/>
        <end position="72"/>
    </location>
</feature>
<dbReference type="GO" id="GO:0005829">
    <property type="term" value="C:cytosol"/>
    <property type="evidence" value="ECO:0007669"/>
    <property type="project" value="TreeGrafter"/>
</dbReference>
<dbReference type="InterPro" id="IPR013986">
    <property type="entry name" value="DExx_box_DNA_helicase_dom_sf"/>
</dbReference>
<feature type="binding site" evidence="5">
    <location>
        <begin position="127"/>
        <end position="134"/>
    </location>
    <ligand>
        <name>ATP</name>
        <dbReference type="ChEBI" id="CHEBI:30616"/>
    </ligand>
</feature>
<dbReference type="InterPro" id="IPR014016">
    <property type="entry name" value="UvrD-like_ATP-bd"/>
</dbReference>
<dbReference type="InterPro" id="IPR027417">
    <property type="entry name" value="P-loop_NTPase"/>
</dbReference>
<gene>
    <name evidence="8" type="ORF">PMYSY11_3808</name>
</gene>
<keyword evidence="2 5" id="KW-0378">Hydrolase</keyword>
<accession>A0A653EAH8</accession>
<evidence type="ECO:0000256" key="3">
    <source>
        <dbReference type="ARBA" id="ARBA00022806"/>
    </source>
</evidence>
<protein>
    <submittedName>
        <fullName evidence="8">DNA helicase</fullName>
        <ecNumber evidence="8">3.6.4.12</ecNumber>
    </submittedName>
</protein>
<name>A0A653EAH8_9PSED</name>
<evidence type="ECO:0000256" key="4">
    <source>
        <dbReference type="ARBA" id="ARBA00022840"/>
    </source>
</evidence>
<dbReference type="PANTHER" id="PTHR11070">
    <property type="entry name" value="UVRD / RECB / PCRA DNA HELICASE FAMILY MEMBER"/>
    <property type="match status" value="1"/>
</dbReference>
<dbReference type="Gene3D" id="1.10.10.160">
    <property type="match status" value="1"/>
</dbReference>
<evidence type="ECO:0000256" key="2">
    <source>
        <dbReference type="ARBA" id="ARBA00022801"/>
    </source>
</evidence>
<evidence type="ECO:0000259" key="7">
    <source>
        <dbReference type="PROSITE" id="PS51198"/>
    </source>
</evidence>
<dbReference type="EC" id="3.6.4.12" evidence="8"/>
<evidence type="ECO:0000256" key="1">
    <source>
        <dbReference type="ARBA" id="ARBA00022741"/>
    </source>
</evidence>
<sequence length="632" mass="70000">MLSAVKRYRFRLSGALARYFPRTAEYLREQGSLHSPLAPTSKPRTGKKSVKASASKAVTDKTKPASAGRKRATPGIYSAKPMDITPAHVQAMRDKVAAAVQAGVISQPSDEQWAMIVCESPLTRIFAGAGSGKSTTLVLRVVFMLCHMGIEVDKLCVISFTSASCAELRERLIKLLRFWQYPFDATQARATVRTFHSAMGVMAKASLGNPQWFEQLGARGASAGELDNPLTGARLQSAQLNLLNDAYQQCYSEVAEFRELVHSLLQLPAPQQTDAPGKAPMAGFKLNGEFKPTPLPEAFYAQALFIESIGITIADIQLQKLQCAEQERTFIKALQQFNGYFMATLQAHGLMTFNCAFAQLSAMLMAPEEGTAQSAASAYSHLLVDEFQDISPQIVQWLQALHRHLSTHKQHVSLMAIGDDWQSIYAWRGSSPELFMNFDVHFPCKPKTRTSQVLMLETNYRSIAPIVKDAQNYLQAVACKQDKAATAVRKAQSGDHGLKQIRGFDLTQQMPQLIKQITQQCDYAAQCNSTEATAVLLLSRRNEPLKRIKAQLDKGLAVKCMTIHRAKGLQAQVAIILDDGASAMHYPLRNALYQYSGFFSSSYDQTMNDEVQRLGYVAITRAVSRAYWYSNK</sequence>
<keyword evidence="3 5" id="KW-0347">Helicase</keyword>
<keyword evidence="4 5" id="KW-0067">ATP-binding</keyword>
<dbReference type="GO" id="GO:0016787">
    <property type="term" value="F:hydrolase activity"/>
    <property type="evidence" value="ECO:0007669"/>
    <property type="project" value="UniProtKB-UniRule"/>
</dbReference>
<evidence type="ECO:0000313" key="8">
    <source>
        <dbReference type="EMBL" id="VEV98852.1"/>
    </source>
</evidence>
<dbReference type="AlphaFoldDB" id="A0A653EAH8"/>
<evidence type="ECO:0000256" key="6">
    <source>
        <dbReference type="SAM" id="MobiDB-lite"/>
    </source>
</evidence>
<dbReference type="PROSITE" id="PS51198">
    <property type="entry name" value="UVRD_HELICASE_ATP_BIND"/>
    <property type="match status" value="1"/>
</dbReference>
<proteinExistence type="predicted"/>
<dbReference type="EMBL" id="LR215729">
    <property type="protein sequence ID" value="VEV98852.1"/>
    <property type="molecule type" value="Genomic_DNA"/>
</dbReference>
<dbReference type="GO" id="GO:0043138">
    <property type="term" value="F:3'-5' DNA helicase activity"/>
    <property type="evidence" value="ECO:0007669"/>
    <property type="project" value="TreeGrafter"/>
</dbReference>
<keyword evidence="1 5" id="KW-0547">Nucleotide-binding</keyword>
<dbReference type="PANTHER" id="PTHR11070:SF63">
    <property type="entry name" value="DNA HELICASE IV"/>
    <property type="match status" value="1"/>
</dbReference>